<organism evidence="2 3">
    <name type="scientific">Amycolatopsis acididurans</name>
    <dbReference type="NCBI Taxonomy" id="2724524"/>
    <lineage>
        <taxon>Bacteria</taxon>
        <taxon>Bacillati</taxon>
        <taxon>Actinomycetota</taxon>
        <taxon>Actinomycetes</taxon>
        <taxon>Pseudonocardiales</taxon>
        <taxon>Pseudonocardiaceae</taxon>
        <taxon>Amycolatopsis</taxon>
    </lineage>
</organism>
<gene>
    <name evidence="2" type="ORF">HFP15_08345</name>
</gene>
<dbReference type="Proteomes" id="UP000715441">
    <property type="component" value="Unassembled WGS sequence"/>
</dbReference>
<dbReference type="RefSeq" id="WP_168513173.1">
    <property type="nucleotide sequence ID" value="NZ_JAAXLS010000003.1"/>
</dbReference>
<evidence type="ECO:0000256" key="1">
    <source>
        <dbReference type="SAM" id="MobiDB-lite"/>
    </source>
</evidence>
<accession>A0ABX1IZD0</accession>
<evidence type="ECO:0000313" key="2">
    <source>
        <dbReference type="EMBL" id="NKQ52890.1"/>
    </source>
</evidence>
<comment type="caution">
    <text evidence="2">The sequence shown here is derived from an EMBL/GenBank/DDBJ whole genome shotgun (WGS) entry which is preliminary data.</text>
</comment>
<name>A0ABX1IZD0_9PSEU</name>
<sequence>MIYIDRTSGPAGVIHLRIGTVTDGSIQDVDGSNWIPIEDAATPGEAILVADKNIIKDAPPQDEPNRHHSGQRPKTRNSSEWHGRHRRTP</sequence>
<proteinExistence type="predicted"/>
<reference evidence="2 3" key="1">
    <citation type="submission" date="2020-04" db="EMBL/GenBank/DDBJ databases">
        <title>Novel species.</title>
        <authorList>
            <person name="Teo W.F.A."/>
            <person name="Lipun K."/>
            <person name="Srisuk N."/>
            <person name="Duangmal K."/>
        </authorList>
    </citation>
    <scope>NUCLEOTIDE SEQUENCE [LARGE SCALE GENOMIC DNA]</scope>
    <source>
        <strain evidence="2 3">K13G38</strain>
    </source>
</reference>
<evidence type="ECO:0000313" key="3">
    <source>
        <dbReference type="Proteomes" id="UP000715441"/>
    </source>
</evidence>
<feature type="region of interest" description="Disordered" evidence="1">
    <location>
        <begin position="53"/>
        <end position="89"/>
    </location>
</feature>
<dbReference type="EMBL" id="JAAXLS010000003">
    <property type="protein sequence ID" value="NKQ52890.1"/>
    <property type="molecule type" value="Genomic_DNA"/>
</dbReference>
<keyword evidence="3" id="KW-1185">Reference proteome</keyword>
<protein>
    <submittedName>
        <fullName evidence="2">Uncharacterized protein</fullName>
    </submittedName>
</protein>